<organism evidence="1">
    <name type="scientific">Thermus islandicus</name>
    <dbReference type="NCBI Taxonomy" id="540988"/>
    <lineage>
        <taxon>Bacteria</taxon>
        <taxon>Thermotogati</taxon>
        <taxon>Deinococcota</taxon>
        <taxon>Deinococci</taxon>
        <taxon>Thermales</taxon>
        <taxon>Thermaceae</taxon>
        <taxon>Thermus</taxon>
    </lineage>
</organism>
<sequence length="121" mass="13490">MGLLWPGGRAAGLPPILGPSLLPGTELRLFSPNLRVLYAAWRVEEGRLLPLSPPLRPEEGSPVQLVLVLPTGQVRSYPGRLERGEVWLLVEGLEGSQARYPLGQVLKEVYRLLFRSLWEAR</sequence>
<protein>
    <submittedName>
        <fullName evidence="1">Uncharacterized protein</fullName>
    </submittedName>
</protein>
<dbReference type="AlphaFoldDB" id="A0A7C2C4C0"/>
<reference evidence="1" key="1">
    <citation type="journal article" date="2020" name="mSystems">
        <title>Genome- and Community-Level Interaction Insights into Carbon Utilization and Element Cycling Functions of Hydrothermarchaeota in Hydrothermal Sediment.</title>
        <authorList>
            <person name="Zhou Z."/>
            <person name="Liu Y."/>
            <person name="Xu W."/>
            <person name="Pan J."/>
            <person name="Luo Z.H."/>
            <person name="Li M."/>
        </authorList>
    </citation>
    <scope>NUCLEOTIDE SEQUENCE [LARGE SCALE GENOMIC DNA]</scope>
    <source>
        <strain evidence="2">SpSt-189</strain>
        <strain evidence="1">SpSt-246</strain>
    </source>
</reference>
<name>A0A7C2C4C0_9DEIN</name>
<dbReference type="EMBL" id="DSHZ01000363">
    <property type="protein sequence ID" value="HEO42697.1"/>
    <property type="molecule type" value="Genomic_DNA"/>
</dbReference>
<gene>
    <name evidence="2" type="ORF">ENP09_07540</name>
    <name evidence="1" type="ORF">ENP73_11810</name>
</gene>
<comment type="caution">
    <text evidence="1">The sequence shown here is derived from an EMBL/GenBank/DDBJ whole genome shotgun (WGS) entry which is preliminary data.</text>
</comment>
<dbReference type="EMBL" id="DSKL01000448">
    <property type="protein sequence ID" value="HEH83594.1"/>
    <property type="molecule type" value="Genomic_DNA"/>
</dbReference>
<proteinExistence type="predicted"/>
<evidence type="ECO:0000313" key="1">
    <source>
        <dbReference type="EMBL" id="HEH83594.1"/>
    </source>
</evidence>
<accession>A0A7C2C4C0</accession>
<evidence type="ECO:0000313" key="2">
    <source>
        <dbReference type="EMBL" id="HEO42697.1"/>
    </source>
</evidence>